<feature type="transmembrane region" description="Helical" evidence="9">
    <location>
        <begin position="182"/>
        <end position="199"/>
    </location>
</feature>
<sequence length="302" mass="34780">MYLLSVVWNIATLAIILGYLTVEYSSYFPTFIHDLYLFGKVRKLDGFKLPDSIVQVPKSWFRHFYLTGVVVNSAVLAVTLYTFCGSGVWPECFKEFLTFIGNPGKESEDTDLTAPLPIVLAIVMEEIQVVRRTIETLCINSYSTSKMSLVIYVVGMLFYSSIGISILSLSKAGTVSFDDFNSLSWLQWYAVALFLYASYKQYHVNRIMAKLRQDKNGNVTNTKHHIPHGDLFEYVSCPHFLMEIIIYFAITTVVGWEHEVCMCLWLFVLTNQLIEGYLVHRWYKEVFPNYPPERKAVVPYLL</sequence>
<evidence type="ECO:0000256" key="5">
    <source>
        <dbReference type="ARBA" id="ARBA00023136"/>
    </source>
</evidence>
<comment type="function">
    <text evidence="9">Plays a key role in early steps of protein N-linked glycosylation by being involved in the conversion of polyprenol into dolichol. Acts as a polyprenal reductase that mediates the reduction of polyprenal into dolichal in a NADP-dependent mechanism. Dolichols are required for the synthesis of dolichol-linked monosaccharides and the oligosaccharide precursor used for N-glycosylation.</text>
</comment>
<keyword evidence="3 9" id="KW-0812">Transmembrane</keyword>
<dbReference type="EMBL" id="NEDP02005574">
    <property type="protein sequence ID" value="OWF38055.1"/>
    <property type="molecule type" value="Genomic_DNA"/>
</dbReference>
<evidence type="ECO:0000256" key="8">
    <source>
        <dbReference type="ARBA" id="ARBA00049427"/>
    </source>
</evidence>
<evidence type="ECO:0000256" key="7">
    <source>
        <dbReference type="ARBA" id="ARBA00047186"/>
    </source>
</evidence>
<dbReference type="GO" id="GO:0160198">
    <property type="term" value="F:polyprenal reductase activity"/>
    <property type="evidence" value="ECO:0007669"/>
    <property type="project" value="UniProtKB-EC"/>
</dbReference>
<name>A0A210PNH2_MIZYE</name>
<comment type="subcellular location">
    <subcellularLocation>
        <location evidence="1">Endomembrane system</location>
        <topology evidence="1">Multi-pass membrane protein</topology>
    </subcellularLocation>
    <subcellularLocation>
        <location evidence="9">Endoplasmic reticulum membrane</location>
    </subcellularLocation>
</comment>
<dbReference type="GO" id="GO:0006488">
    <property type="term" value="P:dolichol-linked oligosaccharide biosynthetic process"/>
    <property type="evidence" value="ECO:0007669"/>
    <property type="project" value="UniProtKB-UniRule"/>
</dbReference>
<evidence type="ECO:0000256" key="3">
    <source>
        <dbReference type="ARBA" id="ARBA00022692"/>
    </source>
</evidence>
<dbReference type="Proteomes" id="UP000242188">
    <property type="component" value="Unassembled WGS sequence"/>
</dbReference>
<dbReference type="InterPro" id="IPR039698">
    <property type="entry name" value="Dfg10/SRD5A3"/>
</dbReference>
<evidence type="ECO:0000256" key="1">
    <source>
        <dbReference type="ARBA" id="ARBA00004127"/>
    </source>
</evidence>
<protein>
    <recommendedName>
        <fullName evidence="7 9">Polyprenal reductase</fullName>
        <ecNumber evidence="2 9">1.3.1.94</ecNumber>
    </recommendedName>
</protein>
<keyword evidence="4 9" id="KW-1133">Transmembrane helix</keyword>
<evidence type="ECO:0000259" key="10">
    <source>
        <dbReference type="Pfam" id="PF02544"/>
    </source>
</evidence>
<comment type="caution">
    <text evidence="11">The sequence shown here is derived from an EMBL/GenBank/DDBJ whole genome shotgun (WGS) entry which is preliminary data.</text>
</comment>
<comment type="pathway">
    <text evidence="9">Protein modification; protein glycosylation.</text>
</comment>
<comment type="caution">
    <text evidence="9">Lacks conserved residue(s) required for the propagation of feature annotation.</text>
</comment>
<proteinExistence type="inferred from homology"/>
<keyword evidence="12" id="KW-1185">Reference proteome</keyword>
<dbReference type="STRING" id="6573.A0A210PNH2"/>
<keyword evidence="5 9" id="KW-0472">Membrane</keyword>
<evidence type="ECO:0000256" key="4">
    <source>
        <dbReference type="ARBA" id="ARBA00022989"/>
    </source>
</evidence>
<keyword evidence="9" id="KW-0256">Endoplasmic reticulum</keyword>
<dbReference type="GO" id="GO:0016095">
    <property type="term" value="P:polyprenol catabolic process"/>
    <property type="evidence" value="ECO:0007669"/>
    <property type="project" value="UniProtKB-UniRule"/>
</dbReference>
<comment type="similarity">
    <text evidence="6 9">Belongs to the steroid 5-alpha reductase family. Polyprenal reductase subfamily.</text>
</comment>
<feature type="transmembrane region" description="Helical" evidence="9">
    <location>
        <begin position="149"/>
        <end position="170"/>
    </location>
</feature>
<evidence type="ECO:0000313" key="11">
    <source>
        <dbReference type="EMBL" id="OWF38055.1"/>
    </source>
</evidence>
<comment type="catalytic activity">
    <reaction evidence="8 9">
        <text>a di-trans,poly-cis-dolichal + NADP(+) = a di-trans,poly-cis-polyprenal + NADPH + H(+)</text>
        <dbReference type="Rhea" id="RHEA:80727"/>
        <dbReference type="Rhea" id="RHEA-COMP:19536"/>
        <dbReference type="Rhea" id="RHEA-COMP:19537"/>
        <dbReference type="ChEBI" id="CHEBI:15378"/>
        <dbReference type="ChEBI" id="CHEBI:57783"/>
        <dbReference type="ChEBI" id="CHEBI:58349"/>
        <dbReference type="ChEBI" id="CHEBI:231623"/>
        <dbReference type="ChEBI" id="CHEBI:231637"/>
        <dbReference type="EC" id="1.3.1.94"/>
    </reaction>
    <physiologicalReaction direction="right-to-left" evidence="8 9">
        <dbReference type="Rhea" id="RHEA:80729"/>
    </physiologicalReaction>
</comment>
<keyword evidence="9" id="KW-0521">NADP</keyword>
<reference evidence="11 12" key="1">
    <citation type="journal article" date="2017" name="Nat. Ecol. Evol.">
        <title>Scallop genome provides insights into evolution of bilaterian karyotype and development.</title>
        <authorList>
            <person name="Wang S."/>
            <person name="Zhang J."/>
            <person name="Jiao W."/>
            <person name="Li J."/>
            <person name="Xun X."/>
            <person name="Sun Y."/>
            <person name="Guo X."/>
            <person name="Huan P."/>
            <person name="Dong B."/>
            <person name="Zhang L."/>
            <person name="Hu X."/>
            <person name="Sun X."/>
            <person name="Wang J."/>
            <person name="Zhao C."/>
            <person name="Wang Y."/>
            <person name="Wang D."/>
            <person name="Huang X."/>
            <person name="Wang R."/>
            <person name="Lv J."/>
            <person name="Li Y."/>
            <person name="Zhang Z."/>
            <person name="Liu B."/>
            <person name="Lu W."/>
            <person name="Hui Y."/>
            <person name="Liang J."/>
            <person name="Zhou Z."/>
            <person name="Hou R."/>
            <person name="Li X."/>
            <person name="Liu Y."/>
            <person name="Li H."/>
            <person name="Ning X."/>
            <person name="Lin Y."/>
            <person name="Zhao L."/>
            <person name="Xing Q."/>
            <person name="Dou J."/>
            <person name="Li Y."/>
            <person name="Mao J."/>
            <person name="Guo H."/>
            <person name="Dou H."/>
            <person name="Li T."/>
            <person name="Mu C."/>
            <person name="Jiang W."/>
            <person name="Fu Q."/>
            <person name="Fu X."/>
            <person name="Miao Y."/>
            <person name="Liu J."/>
            <person name="Yu Q."/>
            <person name="Li R."/>
            <person name="Liao H."/>
            <person name="Li X."/>
            <person name="Kong Y."/>
            <person name="Jiang Z."/>
            <person name="Chourrout D."/>
            <person name="Li R."/>
            <person name="Bao Z."/>
        </authorList>
    </citation>
    <scope>NUCLEOTIDE SEQUENCE [LARGE SCALE GENOMIC DNA]</scope>
    <source>
        <strain evidence="11 12">PY_sf001</strain>
    </source>
</reference>
<dbReference type="PANTHER" id="PTHR14624:SF0">
    <property type="entry name" value="POLYPRENOL REDUCTASE"/>
    <property type="match status" value="1"/>
</dbReference>
<dbReference type="OrthoDB" id="5788137at2759"/>
<evidence type="ECO:0000256" key="2">
    <source>
        <dbReference type="ARBA" id="ARBA00012522"/>
    </source>
</evidence>
<gene>
    <name evidence="11" type="ORF">KP79_PYT12808</name>
</gene>
<feature type="domain" description="3-oxo-5-alpha-steroid 4-dehydrogenase C-terminal" evidence="10">
    <location>
        <begin position="147"/>
        <end position="302"/>
    </location>
</feature>
<dbReference type="Pfam" id="PF02544">
    <property type="entry name" value="Steroid_dh"/>
    <property type="match status" value="1"/>
</dbReference>
<dbReference type="GO" id="GO:0102389">
    <property type="term" value="F:polyprenol reductase activity"/>
    <property type="evidence" value="ECO:0007669"/>
    <property type="project" value="UniProtKB-UniRule"/>
</dbReference>
<dbReference type="AlphaFoldDB" id="A0A210PNH2"/>
<evidence type="ECO:0000256" key="9">
    <source>
        <dbReference type="RuleBase" id="RU367081"/>
    </source>
</evidence>
<dbReference type="UniPathway" id="UPA00378"/>
<dbReference type="GO" id="GO:0005789">
    <property type="term" value="C:endoplasmic reticulum membrane"/>
    <property type="evidence" value="ECO:0007669"/>
    <property type="project" value="UniProtKB-SubCell"/>
</dbReference>
<keyword evidence="9" id="KW-0560">Oxidoreductase</keyword>
<dbReference type="GO" id="GO:0003865">
    <property type="term" value="F:3-oxo-5-alpha-steroid 4-dehydrogenase activity"/>
    <property type="evidence" value="ECO:0007669"/>
    <property type="project" value="TreeGrafter"/>
</dbReference>
<accession>A0A210PNH2</accession>
<dbReference type="PANTHER" id="PTHR14624">
    <property type="entry name" value="DFG10 PROTEIN"/>
    <property type="match status" value="1"/>
</dbReference>
<evidence type="ECO:0000256" key="6">
    <source>
        <dbReference type="ARBA" id="ARBA00046320"/>
    </source>
</evidence>
<dbReference type="EC" id="1.3.1.94" evidence="2 9"/>
<organism evidence="11 12">
    <name type="scientific">Mizuhopecten yessoensis</name>
    <name type="common">Japanese scallop</name>
    <name type="synonym">Patinopecten yessoensis</name>
    <dbReference type="NCBI Taxonomy" id="6573"/>
    <lineage>
        <taxon>Eukaryota</taxon>
        <taxon>Metazoa</taxon>
        <taxon>Spiralia</taxon>
        <taxon>Lophotrochozoa</taxon>
        <taxon>Mollusca</taxon>
        <taxon>Bivalvia</taxon>
        <taxon>Autobranchia</taxon>
        <taxon>Pteriomorphia</taxon>
        <taxon>Pectinida</taxon>
        <taxon>Pectinoidea</taxon>
        <taxon>Pectinidae</taxon>
        <taxon>Mizuhopecten</taxon>
    </lineage>
</organism>
<dbReference type="InterPro" id="IPR001104">
    <property type="entry name" value="3-oxo-5_a-steroid_4-DH_C"/>
</dbReference>
<evidence type="ECO:0000313" key="12">
    <source>
        <dbReference type="Proteomes" id="UP000242188"/>
    </source>
</evidence>
<dbReference type="PROSITE" id="PS50244">
    <property type="entry name" value="S5A_REDUCTASE"/>
    <property type="match status" value="1"/>
</dbReference>
<feature type="transmembrane region" description="Helical" evidence="9">
    <location>
        <begin position="6"/>
        <end position="22"/>
    </location>
</feature>